<dbReference type="Proteomes" id="UP000297245">
    <property type="component" value="Unassembled WGS sequence"/>
</dbReference>
<dbReference type="GO" id="GO:0005254">
    <property type="term" value="F:chloride channel activity"/>
    <property type="evidence" value="ECO:0007669"/>
    <property type="project" value="InterPro"/>
</dbReference>
<dbReference type="GO" id="GO:0005886">
    <property type="term" value="C:plasma membrane"/>
    <property type="evidence" value="ECO:0007669"/>
    <property type="project" value="UniProtKB-SubCell"/>
</dbReference>
<proteinExistence type="predicted"/>
<reference evidence="10 11" key="1">
    <citation type="journal article" date="2019" name="Nat. Ecol. Evol.">
        <title>Megaphylogeny resolves global patterns of mushroom evolution.</title>
        <authorList>
            <person name="Varga T."/>
            <person name="Krizsan K."/>
            <person name="Foldi C."/>
            <person name="Dima B."/>
            <person name="Sanchez-Garcia M."/>
            <person name="Sanchez-Ramirez S."/>
            <person name="Szollosi G.J."/>
            <person name="Szarkandi J.G."/>
            <person name="Papp V."/>
            <person name="Albert L."/>
            <person name="Andreopoulos W."/>
            <person name="Angelini C."/>
            <person name="Antonin V."/>
            <person name="Barry K.W."/>
            <person name="Bougher N.L."/>
            <person name="Buchanan P."/>
            <person name="Buyck B."/>
            <person name="Bense V."/>
            <person name="Catcheside P."/>
            <person name="Chovatia M."/>
            <person name="Cooper J."/>
            <person name="Damon W."/>
            <person name="Desjardin D."/>
            <person name="Finy P."/>
            <person name="Geml J."/>
            <person name="Haridas S."/>
            <person name="Hughes K."/>
            <person name="Justo A."/>
            <person name="Karasinski D."/>
            <person name="Kautmanova I."/>
            <person name="Kiss B."/>
            <person name="Kocsube S."/>
            <person name="Kotiranta H."/>
            <person name="LaButti K.M."/>
            <person name="Lechner B.E."/>
            <person name="Liimatainen K."/>
            <person name="Lipzen A."/>
            <person name="Lukacs Z."/>
            <person name="Mihaltcheva S."/>
            <person name="Morgado L.N."/>
            <person name="Niskanen T."/>
            <person name="Noordeloos M.E."/>
            <person name="Ohm R.A."/>
            <person name="Ortiz-Santana B."/>
            <person name="Ovrebo C."/>
            <person name="Racz N."/>
            <person name="Riley R."/>
            <person name="Savchenko A."/>
            <person name="Shiryaev A."/>
            <person name="Soop K."/>
            <person name="Spirin V."/>
            <person name="Szebenyi C."/>
            <person name="Tomsovsky M."/>
            <person name="Tulloss R.E."/>
            <person name="Uehling J."/>
            <person name="Grigoriev I.V."/>
            <person name="Vagvolgyi C."/>
            <person name="Papp T."/>
            <person name="Martin F.M."/>
            <person name="Miettinen O."/>
            <person name="Hibbett D.S."/>
            <person name="Nagy L.G."/>
        </authorList>
    </citation>
    <scope>NUCLEOTIDE SEQUENCE [LARGE SCALE GENOMIC DNA]</scope>
    <source>
        <strain evidence="10 11">CBS 962.96</strain>
    </source>
</reference>
<dbReference type="PANTHER" id="PTHR33281">
    <property type="entry name" value="UPF0187 PROTEIN YNEE"/>
    <property type="match status" value="1"/>
</dbReference>
<feature type="region of interest" description="Disordered" evidence="8">
    <location>
        <begin position="378"/>
        <end position="416"/>
    </location>
</feature>
<feature type="compositionally biased region" description="Low complexity" evidence="8">
    <location>
        <begin position="301"/>
        <end position="313"/>
    </location>
</feature>
<feature type="compositionally biased region" description="Low complexity" evidence="8">
    <location>
        <begin position="239"/>
        <end position="256"/>
    </location>
</feature>
<evidence type="ECO:0000256" key="7">
    <source>
        <dbReference type="ARBA" id="ARBA00023136"/>
    </source>
</evidence>
<keyword evidence="6" id="KW-0406">Ion transport</keyword>
<feature type="transmembrane region" description="Helical" evidence="9">
    <location>
        <begin position="48"/>
        <end position="67"/>
    </location>
</feature>
<protein>
    <submittedName>
        <fullName evidence="10">UPF0187-domain-containing protein</fullName>
    </submittedName>
</protein>
<dbReference type="Pfam" id="PF25539">
    <property type="entry name" value="Bestrophin_2"/>
    <property type="match status" value="2"/>
</dbReference>
<evidence type="ECO:0000256" key="6">
    <source>
        <dbReference type="ARBA" id="ARBA00023065"/>
    </source>
</evidence>
<dbReference type="PANTHER" id="PTHR33281:SF19">
    <property type="entry name" value="VOLTAGE-DEPENDENT ANION CHANNEL-FORMING PROTEIN YNEE"/>
    <property type="match status" value="1"/>
</dbReference>
<keyword evidence="4 9" id="KW-0812">Transmembrane</keyword>
<dbReference type="EMBL" id="ML179557">
    <property type="protein sequence ID" value="THU85262.1"/>
    <property type="molecule type" value="Genomic_DNA"/>
</dbReference>
<sequence>MNGLVNGKRSFTGHHNLLPAIRPQIPLAQYTQQPAYSLIAWTFGRGSVIWRIWPAVLLHTVFAAAVVTLEERGHFTSLAIPNVMLTVLGVVIGFVISYRAMSGYDRYWMGRTTWSDVIRNSRTIGRLVWFHVPPRLTPKTKEEEASGQMMRSTAELVKVMAEKRMALDLIEGFAVALKHHIRGEPGIYFEDLYDLVRPLHDHDHTIEQKAHAAKTSALPPPSRAHRIASNPSLPKAKASPTPTMMPSSEYTPTTTTKGKKSSGGHYADPTIPPINAYGTFPQTSSPRGSIYRSRSHHSLRRSNSSLSSHSDSSSHSHHSVHSSHRDLAPGRNPNPPDQDVMGQVDGNLIPFAGVFSSIKNLFRWKKKRNDGYEELPRDAWASTSRPQEPQMRTWTPPIQPRIGSAKHIPTPSHEIDKRGENLPLEILRCLSEWCSVLEDRGTVPGTSLGGIVGCLSAMEETLSALERILTTPLPFVYSVHIRHTVWIYLFFLPFQLLRDFGYYTIPGVTIAAFIYLGFLAAGEEIEQPFGYDENDLDLDMFVREIIHVDVENLKKSPCLNAWLPEGEVRRIVKMRRSMSLRVSECTVVEGEGNGSGGRESEEEY</sequence>
<evidence type="ECO:0000313" key="11">
    <source>
        <dbReference type="Proteomes" id="UP000297245"/>
    </source>
</evidence>
<evidence type="ECO:0000256" key="8">
    <source>
        <dbReference type="SAM" id="MobiDB-lite"/>
    </source>
</evidence>
<dbReference type="AlphaFoldDB" id="A0A4S8L934"/>
<evidence type="ECO:0000256" key="9">
    <source>
        <dbReference type="SAM" id="Phobius"/>
    </source>
</evidence>
<feature type="region of interest" description="Disordered" evidence="8">
    <location>
        <begin position="206"/>
        <end position="344"/>
    </location>
</feature>
<evidence type="ECO:0000256" key="1">
    <source>
        <dbReference type="ARBA" id="ARBA00004651"/>
    </source>
</evidence>
<dbReference type="OrthoDB" id="1368at2759"/>
<keyword evidence="7 9" id="KW-0472">Membrane</keyword>
<evidence type="ECO:0000256" key="4">
    <source>
        <dbReference type="ARBA" id="ARBA00022692"/>
    </source>
</evidence>
<dbReference type="InterPro" id="IPR044669">
    <property type="entry name" value="YneE/VCCN1/2-like"/>
</dbReference>
<keyword evidence="11" id="KW-1185">Reference proteome</keyword>
<feature type="transmembrane region" description="Helical" evidence="9">
    <location>
        <begin position="79"/>
        <end position="101"/>
    </location>
</feature>
<evidence type="ECO:0000256" key="2">
    <source>
        <dbReference type="ARBA" id="ARBA00022448"/>
    </source>
</evidence>
<comment type="subcellular location">
    <subcellularLocation>
        <location evidence="1">Cell membrane</location>
        <topology evidence="1">Multi-pass membrane protein</topology>
    </subcellularLocation>
</comment>
<evidence type="ECO:0000256" key="5">
    <source>
        <dbReference type="ARBA" id="ARBA00022989"/>
    </source>
</evidence>
<keyword evidence="5 9" id="KW-1133">Transmembrane helix</keyword>
<keyword evidence="2" id="KW-0813">Transport</keyword>
<feature type="compositionally biased region" description="Polar residues" evidence="8">
    <location>
        <begin position="381"/>
        <end position="393"/>
    </location>
</feature>
<gene>
    <name evidence="10" type="ORF">K435DRAFT_783393</name>
</gene>
<evidence type="ECO:0000313" key="10">
    <source>
        <dbReference type="EMBL" id="THU85262.1"/>
    </source>
</evidence>
<keyword evidence="3" id="KW-1003">Cell membrane</keyword>
<name>A0A4S8L934_DENBC</name>
<accession>A0A4S8L934</accession>
<feature type="transmembrane region" description="Helical" evidence="9">
    <location>
        <begin position="500"/>
        <end position="521"/>
    </location>
</feature>
<evidence type="ECO:0000256" key="3">
    <source>
        <dbReference type="ARBA" id="ARBA00022475"/>
    </source>
</evidence>
<organism evidence="10 11">
    <name type="scientific">Dendrothele bispora (strain CBS 962.96)</name>
    <dbReference type="NCBI Taxonomy" id="1314807"/>
    <lineage>
        <taxon>Eukaryota</taxon>
        <taxon>Fungi</taxon>
        <taxon>Dikarya</taxon>
        <taxon>Basidiomycota</taxon>
        <taxon>Agaricomycotina</taxon>
        <taxon>Agaricomycetes</taxon>
        <taxon>Agaricomycetidae</taxon>
        <taxon>Agaricales</taxon>
        <taxon>Agaricales incertae sedis</taxon>
        <taxon>Dendrothele</taxon>
    </lineage>
</organism>